<keyword evidence="2" id="KW-1185">Reference proteome</keyword>
<organism evidence="1 2">
    <name type="scientific">Leishmania enriettii</name>
    <dbReference type="NCBI Taxonomy" id="5663"/>
    <lineage>
        <taxon>Eukaryota</taxon>
        <taxon>Discoba</taxon>
        <taxon>Euglenozoa</taxon>
        <taxon>Kinetoplastea</taxon>
        <taxon>Metakinetoplastina</taxon>
        <taxon>Trypanosomatida</taxon>
        <taxon>Trypanosomatidae</taxon>
        <taxon>Leishmaniinae</taxon>
        <taxon>Leishmania</taxon>
    </lineage>
</organism>
<dbReference type="RefSeq" id="XP_067695901.1">
    <property type="nucleotide sequence ID" value="XM_067839569.1"/>
</dbReference>
<dbReference type="AlphaFoldDB" id="A0A836GR12"/>
<dbReference type="KEGG" id="lenr:94175079"/>
<evidence type="ECO:0000313" key="2">
    <source>
        <dbReference type="Proteomes" id="UP000674179"/>
    </source>
</evidence>
<accession>A0A836GR12</accession>
<dbReference type="EMBL" id="JAFHKP010000004">
    <property type="protein sequence ID" value="KAG5486567.1"/>
    <property type="molecule type" value="Genomic_DNA"/>
</dbReference>
<reference evidence="1 2" key="1">
    <citation type="submission" date="2021-02" db="EMBL/GenBank/DDBJ databases">
        <title>Leishmania (Mundinia) enrietti genome sequencing and assembly.</title>
        <authorList>
            <person name="Almutairi H."/>
            <person name="Gatherer D."/>
        </authorList>
    </citation>
    <scope>NUCLEOTIDE SEQUENCE [LARGE SCALE GENOMIC DNA]</scope>
    <source>
        <strain evidence="1">CUR178</strain>
    </source>
</reference>
<name>A0A836GR12_LEIEN</name>
<gene>
    <name evidence="1" type="ORF">CUR178_07934</name>
</gene>
<proteinExistence type="predicted"/>
<protein>
    <submittedName>
        <fullName evidence="1">Uncharacterized protein</fullName>
    </submittedName>
</protein>
<dbReference type="Proteomes" id="UP000674179">
    <property type="component" value="Chromosome 4"/>
</dbReference>
<dbReference type="GeneID" id="94175079"/>
<evidence type="ECO:0000313" key="1">
    <source>
        <dbReference type="EMBL" id="KAG5486567.1"/>
    </source>
</evidence>
<sequence>MDNDEDLCFVDAEAVSEHVARGPYVLDARLITLPYAPRTPARDHGRDAVRIAIASMTQRWVMCLETGPERWRESVDPMFQLQCTHAWPTGFRVNPDDPSNTTAPFPAHKAEVDDSTGMPLGGSITVTLHAQDSSQVV</sequence>
<comment type="caution">
    <text evidence="1">The sequence shown here is derived from an EMBL/GenBank/DDBJ whole genome shotgun (WGS) entry which is preliminary data.</text>
</comment>